<dbReference type="RefSeq" id="WP_084574284.1">
    <property type="nucleotide sequence ID" value="NZ_FWXI01000002.1"/>
</dbReference>
<protein>
    <submittedName>
        <fullName evidence="2">Group II intron reverse transcriptase/maturase</fullName>
    </submittedName>
</protein>
<dbReference type="InterPro" id="IPR051083">
    <property type="entry name" value="GrpII_Intron_Splice-Mob/Def"/>
</dbReference>
<dbReference type="CDD" id="cd01651">
    <property type="entry name" value="RT_G2_intron"/>
    <property type="match status" value="1"/>
</dbReference>
<dbReference type="Pfam" id="PF00078">
    <property type="entry name" value="RVT_1"/>
    <property type="match status" value="1"/>
</dbReference>
<dbReference type="InterPro" id="IPR030931">
    <property type="entry name" value="Group_II_RT_mat"/>
</dbReference>
<dbReference type="Proteomes" id="UP000192738">
    <property type="component" value="Unassembled WGS sequence"/>
</dbReference>
<dbReference type="SUPFAM" id="SSF56672">
    <property type="entry name" value="DNA/RNA polymerases"/>
    <property type="match status" value="1"/>
</dbReference>
<proteinExistence type="predicted"/>
<dbReference type="AlphaFoldDB" id="A0A1W1YYW5"/>
<dbReference type="PROSITE" id="PS50878">
    <property type="entry name" value="RT_POL"/>
    <property type="match status" value="1"/>
</dbReference>
<feature type="domain" description="Reverse transcriptase" evidence="1">
    <location>
        <begin position="66"/>
        <end position="316"/>
    </location>
</feature>
<accession>A0A1W1YYW5</accession>
<keyword evidence="3" id="KW-1185">Reference proteome</keyword>
<dbReference type="InterPro" id="IPR000477">
    <property type="entry name" value="RT_dom"/>
</dbReference>
<dbReference type="STRING" id="112901.SAMN04488500_102318"/>
<sequence length="432" mass="50599">MRTKLTRIAELAKQRPRIKLQTLIHVIDEESLKVAHSCMQMNKATGIDAITKEEYGEKLEENLTDLLDRMKRQGYKPQPVKRVCIPKADGKKRPLGIPAYEDKLVQKVLNEILTAIYEEEFLECSYGFRPGKSCHDALKELANIVITKKVNYVVDADIKGFFDNVSHSWMMKFLQERIEDRNLLRLIQRFLKAGVIEAGIEYETDKGTPQGGIISPTLANVYLHYVLDLWFTVKIKKESRGEAYLVRYADDFVCFFQYQTDAESFYGKLIDRLKKFNLEIAKEKTKVIEFGRFSADNRARREESKPNTFDFLGFTHYCSKSKTGKFRVKRKTSRKKMKAKLKDFTKWLHNNMHTEVGELIKQVNAKLVGHFRYYGVTDNSKGINTYRYRIRRKLFEVLNRRSQKKSLTWEGFIKLENRFPLAKARTYVNIYG</sequence>
<evidence type="ECO:0000313" key="2">
    <source>
        <dbReference type="EMBL" id="SMC41334.1"/>
    </source>
</evidence>
<evidence type="ECO:0000259" key="1">
    <source>
        <dbReference type="PROSITE" id="PS50878"/>
    </source>
</evidence>
<dbReference type="NCBIfam" id="TIGR04416">
    <property type="entry name" value="group_II_RT_mat"/>
    <property type="match status" value="1"/>
</dbReference>
<dbReference type="GO" id="GO:0003964">
    <property type="term" value="F:RNA-directed DNA polymerase activity"/>
    <property type="evidence" value="ECO:0007669"/>
    <property type="project" value="UniProtKB-KW"/>
</dbReference>
<dbReference type="PANTHER" id="PTHR34047">
    <property type="entry name" value="NUCLEAR INTRON MATURASE 1, MITOCHONDRIAL-RELATED"/>
    <property type="match status" value="1"/>
</dbReference>
<evidence type="ECO:0000313" key="3">
    <source>
        <dbReference type="Proteomes" id="UP000192738"/>
    </source>
</evidence>
<keyword evidence="2" id="KW-0548">Nucleotidyltransferase</keyword>
<name>A0A1W1YYW5_9FIRM</name>
<dbReference type="InterPro" id="IPR013597">
    <property type="entry name" value="Mat_intron_G2"/>
</dbReference>
<keyword evidence="2" id="KW-0808">Transferase</keyword>
<keyword evidence="2" id="KW-0695">RNA-directed DNA polymerase</keyword>
<reference evidence="2 3" key="1">
    <citation type="submission" date="2017-04" db="EMBL/GenBank/DDBJ databases">
        <authorList>
            <person name="Afonso C.L."/>
            <person name="Miller P.J."/>
            <person name="Scott M.A."/>
            <person name="Spackman E."/>
            <person name="Goraichik I."/>
            <person name="Dimitrov K.M."/>
            <person name="Suarez D.L."/>
            <person name="Swayne D.E."/>
        </authorList>
    </citation>
    <scope>NUCLEOTIDE SEQUENCE [LARGE SCALE GENOMIC DNA]</scope>
    <source>
        <strain evidence="2 3">DSM 5090</strain>
    </source>
</reference>
<dbReference type="PANTHER" id="PTHR34047:SF8">
    <property type="entry name" value="PROTEIN YKFC"/>
    <property type="match status" value="1"/>
</dbReference>
<organism evidence="2 3">
    <name type="scientific">Sporomusa malonica</name>
    <dbReference type="NCBI Taxonomy" id="112901"/>
    <lineage>
        <taxon>Bacteria</taxon>
        <taxon>Bacillati</taxon>
        <taxon>Bacillota</taxon>
        <taxon>Negativicutes</taxon>
        <taxon>Selenomonadales</taxon>
        <taxon>Sporomusaceae</taxon>
        <taxon>Sporomusa</taxon>
    </lineage>
</organism>
<dbReference type="Pfam" id="PF08388">
    <property type="entry name" value="GIIM"/>
    <property type="match status" value="1"/>
</dbReference>
<dbReference type="EMBL" id="FWXI01000002">
    <property type="protein sequence ID" value="SMC41334.1"/>
    <property type="molecule type" value="Genomic_DNA"/>
</dbReference>
<gene>
    <name evidence="2" type="ORF">SAMN04488500_102318</name>
</gene>
<dbReference type="OrthoDB" id="9788687at2"/>
<dbReference type="InterPro" id="IPR043502">
    <property type="entry name" value="DNA/RNA_pol_sf"/>
</dbReference>